<dbReference type="EMBL" id="JBHSNL010000001">
    <property type="protein sequence ID" value="MFC5544128.1"/>
    <property type="molecule type" value="Genomic_DNA"/>
</dbReference>
<reference evidence="3" key="1">
    <citation type="journal article" date="2019" name="Int. J. Syst. Evol. Microbiol.">
        <title>The Global Catalogue of Microorganisms (GCM) 10K type strain sequencing project: providing services to taxonomists for standard genome sequencing and annotation.</title>
        <authorList>
            <consortium name="The Broad Institute Genomics Platform"/>
            <consortium name="The Broad Institute Genome Sequencing Center for Infectious Disease"/>
            <person name="Wu L."/>
            <person name="Ma J."/>
        </authorList>
    </citation>
    <scope>NUCLEOTIDE SEQUENCE [LARGE SCALE GENOMIC DNA]</scope>
    <source>
        <strain evidence="3">CGMCC 4.1799</strain>
    </source>
</reference>
<keyword evidence="1" id="KW-0812">Transmembrane</keyword>
<keyword evidence="3" id="KW-1185">Reference proteome</keyword>
<name>A0ABW0RHJ7_9GAMM</name>
<gene>
    <name evidence="2" type="ORF">ACFPQA_03620</name>
</gene>
<evidence type="ECO:0000256" key="1">
    <source>
        <dbReference type="SAM" id="Phobius"/>
    </source>
</evidence>
<organism evidence="2 3">
    <name type="scientific">Marinobacter koreensis</name>
    <dbReference type="NCBI Taxonomy" id="335974"/>
    <lineage>
        <taxon>Bacteria</taxon>
        <taxon>Pseudomonadati</taxon>
        <taxon>Pseudomonadota</taxon>
        <taxon>Gammaproteobacteria</taxon>
        <taxon>Pseudomonadales</taxon>
        <taxon>Marinobacteraceae</taxon>
        <taxon>Marinobacter</taxon>
    </lineage>
</organism>
<comment type="caution">
    <text evidence="2">The sequence shown here is derived from an EMBL/GenBank/DDBJ whole genome shotgun (WGS) entry which is preliminary data.</text>
</comment>
<dbReference type="Pfam" id="PF05751">
    <property type="entry name" value="FixH"/>
    <property type="match status" value="1"/>
</dbReference>
<dbReference type="RefSeq" id="WP_248155145.1">
    <property type="nucleotide sequence ID" value="NZ_JAKZAJ010000001.1"/>
</dbReference>
<dbReference type="InterPro" id="IPR008620">
    <property type="entry name" value="FixH"/>
</dbReference>
<proteinExistence type="predicted"/>
<feature type="transmembrane region" description="Helical" evidence="1">
    <location>
        <begin position="15"/>
        <end position="38"/>
    </location>
</feature>
<accession>A0ABW0RHJ7</accession>
<evidence type="ECO:0000313" key="3">
    <source>
        <dbReference type="Proteomes" id="UP001596055"/>
    </source>
</evidence>
<sequence length="172" mass="19543">MSVNAPVAPWYRQPWFWFIAFFPLITIVWGVVMIIIAANVEDTMVTDDYSKKGLAINMELKKDEKAYTMGMVGALTFEGRDLVLRLKSDQGPADYQYLILSLYHPTLAGRDRTIQFNSNGNGLYSGKLLKDIQGRWYYMLRDPADDWQIKGELQLPAEGSTLTLQADKPIQG</sequence>
<dbReference type="Proteomes" id="UP001596055">
    <property type="component" value="Unassembled WGS sequence"/>
</dbReference>
<keyword evidence="1" id="KW-0472">Membrane</keyword>
<protein>
    <submittedName>
        <fullName evidence="2">FixH family protein</fullName>
    </submittedName>
</protein>
<evidence type="ECO:0000313" key="2">
    <source>
        <dbReference type="EMBL" id="MFC5544128.1"/>
    </source>
</evidence>
<keyword evidence="1" id="KW-1133">Transmembrane helix</keyword>